<evidence type="ECO:0000313" key="3">
    <source>
        <dbReference type="EMBL" id="NIJ08757.1"/>
    </source>
</evidence>
<sequence length="248" mass="26155">MPSLQGKAALVLGCGGDGNIGRAIARRLRAEGAHVMVTARSKERVTAFAEEIGATAAACDISQKGSVAALADEALREFGKIDIAVQSTGEGYLEKFLNNSVEDIERIVRLQFIGPIYFFQTMIAAMKDGGSIITLSSVTAKIVINDHAVYQGTKAGIDQIVRCLAAEFGSRGIRVNAVAPGPTPTPMMVGLETLLDRAAQRSPMRRLARTDEIASAVAYLASDDCFITGEILQANGGYGLVGPPVEGR</sequence>
<gene>
    <name evidence="3" type="ORF">FHS31_002381</name>
</gene>
<dbReference type="Pfam" id="PF13561">
    <property type="entry name" value="adh_short_C2"/>
    <property type="match status" value="1"/>
</dbReference>
<proteinExistence type="inferred from homology"/>
<dbReference type="EMBL" id="JAAOZC010000006">
    <property type="protein sequence ID" value="NIJ08757.1"/>
    <property type="molecule type" value="Genomic_DNA"/>
</dbReference>
<dbReference type="PRINTS" id="PR00080">
    <property type="entry name" value="SDRFAMILY"/>
</dbReference>
<protein>
    <submittedName>
        <fullName evidence="3">NAD(P)-dependent dehydrogenase (Short-subunit alcohol dehydrogenase family)</fullName>
    </submittedName>
</protein>
<evidence type="ECO:0000313" key="4">
    <source>
        <dbReference type="Proteomes" id="UP000727456"/>
    </source>
</evidence>
<evidence type="ECO:0000256" key="1">
    <source>
        <dbReference type="ARBA" id="ARBA00006484"/>
    </source>
</evidence>
<dbReference type="InterPro" id="IPR002347">
    <property type="entry name" value="SDR_fam"/>
</dbReference>
<dbReference type="CDD" id="cd05233">
    <property type="entry name" value="SDR_c"/>
    <property type="match status" value="1"/>
</dbReference>
<accession>A0ABX0TWH7</accession>
<keyword evidence="2" id="KW-0560">Oxidoreductase</keyword>
<dbReference type="RefSeq" id="WP_167073726.1">
    <property type="nucleotide sequence ID" value="NZ_JAAOZC010000006.1"/>
</dbReference>
<name>A0ABX0TWH7_9SPHN</name>
<reference evidence="3 4" key="1">
    <citation type="submission" date="2020-03" db="EMBL/GenBank/DDBJ databases">
        <title>Genomic Encyclopedia of Type Strains, Phase III (KMG-III): the genomes of soil and plant-associated and newly described type strains.</title>
        <authorList>
            <person name="Whitman W."/>
        </authorList>
    </citation>
    <scope>NUCLEOTIDE SEQUENCE [LARGE SCALE GENOMIC DNA]</scope>
    <source>
        <strain evidence="3 4">CECT 8804</strain>
    </source>
</reference>
<dbReference type="Gene3D" id="3.40.50.720">
    <property type="entry name" value="NAD(P)-binding Rossmann-like Domain"/>
    <property type="match status" value="1"/>
</dbReference>
<dbReference type="PRINTS" id="PR00081">
    <property type="entry name" value="GDHRDH"/>
</dbReference>
<dbReference type="PANTHER" id="PTHR42760:SF133">
    <property type="entry name" value="3-OXOACYL-[ACYL-CARRIER-PROTEIN] REDUCTASE"/>
    <property type="match status" value="1"/>
</dbReference>
<comment type="caution">
    <text evidence="3">The sequence shown here is derived from an EMBL/GenBank/DDBJ whole genome shotgun (WGS) entry which is preliminary data.</text>
</comment>
<keyword evidence="4" id="KW-1185">Reference proteome</keyword>
<organism evidence="3 4">
    <name type="scientific">Sphingomonas vulcanisoli</name>
    <dbReference type="NCBI Taxonomy" id="1658060"/>
    <lineage>
        <taxon>Bacteria</taxon>
        <taxon>Pseudomonadati</taxon>
        <taxon>Pseudomonadota</taxon>
        <taxon>Alphaproteobacteria</taxon>
        <taxon>Sphingomonadales</taxon>
        <taxon>Sphingomonadaceae</taxon>
        <taxon>Sphingomonas</taxon>
    </lineage>
</organism>
<evidence type="ECO:0000256" key="2">
    <source>
        <dbReference type="ARBA" id="ARBA00023002"/>
    </source>
</evidence>
<comment type="similarity">
    <text evidence="1">Belongs to the short-chain dehydrogenases/reductases (SDR) family.</text>
</comment>
<dbReference type="SUPFAM" id="SSF51735">
    <property type="entry name" value="NAD(P)-binding Rossmann-fold domains"/>
    <property type="match status" value="1"/>
</dbReference>
<dbReference type="InterPro" id="IPR036291">
    <property type="entry name" value="NAD(P)-bd_dom_sf"/>
</dbReference>
<dbReference type="PANTHER" id="PTHR42760">
    <property type="entry name" value="SHORT-CHAIN DEHYDROGENASES/REDUCTASES FAMILY MEMBER"/>
    <property type="match status" value="1"/>
</dbReference>
<dbReference type="Proteomes" id="UP000727456">
    <property type="component" value="Unassembled WGS sequence"/>
</dbReference>